<dbReference type="PATRIC" id="fig|63186.3.peg.4323"/>
<keyword evidence="4" id="KW-0472">Membrane</keyword>
<dbReference type="AlphaFoldDB" id="G0L3P1"/>
<dbReference type="Pfam" id="PF00149">
    <property type="entry name" value="Metallophos"/>
    <property type="match status" value="1"/>
</dbReference>
<dbReference type="PANTHER" id="PTHR34990">
    <property type="entry name" value="UDP-2,3-DIACYLGLUCOSAMINE HYDROLASE-RELATED"/>
    <property type="match status" value="1"/>
</dbReference>
<proteinExistence type="predicted"/>
<dbReference type="KEGG" id="zga:ZOBELLIA_4405"/>
<dbReference type="Proteomes" id="UP000008898">
    <property type="component" value="Chromosome"/>
</dbReference>
<evidence type="ECO:0000259" key="6">
    <source>
        <dbReference type="Pfam" id="PF00149"/>
    </source>
</evidence>
<dbReference type="GO" id="GO:0008758">
    <property type="term" value="F:UDP-2,3-diacylglucosamine hydrolase activity"/>
    <property type="evidence" value="ECO:0007669"/>
    <property type="project" value="TreeGrafter"/>
</dbReference>
<dbReference type="GO" id="GO:0009245">
    <property type="term" value="P:lipid A biosynthetic process"/>
    <property type="evidence" value="ECO:0007669"/>
    <property type="project" value="TreeGrafter"/>
</dbReference>
<evidence type="ECO:0000256" key="5">
    <source>
        <dbReference type="ARBA" id="ARBA00023211"/>
    </source>
</evidence>
<dbReference type="CDD" id="cd07398">
    <property type="entry name" value="MPP_YbbF-LpxH"/>
    <property type="match status" value="1"/>
</dbReference>
<sequence length="286" mass="33129">MKKRKLDIVVISDVHLGTQACHADELLTYLSSVQPKMLVLNGDILEVQRHKETFFPPIHSKVLRKIITLSMKGTEVYYITGNHDDTMRRFSGVALGNLKIVDKLVLNLNGKKTWFFHGDIFDISIKNTKWLTKLGGYGYVLLFAANKTFNWSLKKIGREKYSLSKKIRDNTHKSLQYTANFERSVAEVAIENDYDYVVCGHIHQPKKIVYETKKGACTYLNSGDWVENLTALEYSLKRWKVYRYNHDKLSPFFMDEELKNMNIQDLIDSIADKAEQREREGEPPLS</sequence>
<dbReference type="Gene3D" id="3.60.21.10">
    <property type="match status" value="1"/>
</dbReference>
<accession>G0L3P1</accession>
<organism evidence="7 8">
    <name type="scientific">Zobellia galactanivorans (strain DSM 12802 / CCUG 47099 / CIP 106680 / NCIMB 13871 / Dsij)</name>
    <dbReference type="NCBI Taxonomy" id="63186"/>
    <lineage>
        <taxon>Bacteria</taxon>
        <taxon>Pseudomonadati</taxon>
        <taxon>Bacteroidota</taxon>
        <taxon>Flavobacteriia</taxon>
        <taxon>Flavobacteriales</taxon>
        <taxon>Flavobacteriaceae</taxon>
        <taxon>Zobellia</taxon>
    </lineage>
</organism>
<keyword evidence="3" id="KW-0479">Metal-binding</keyword>
<dbReference type="EC" id="3.6.1.-" evidence="7"/>
<dbReference type="InterPro" id="IPR029052">
    <property type="entry name" value="Metallo-depent_PP-like"/>
</dbReference>
<evidence type="ECO:0000256" key="3">
    <source>
        <dbReference type="ARBA" id="ARBA00022723"/>
    </source>
</evidence>
<evidence type="ECO:0000313" key="8">
    <source>
        <dbReference type="Proteomes" id="UP000008898"/>
    </source>
</evidence>
<dbReference type="SUPFAM" id="SSF56300">
    <property type="entry name" value="Metallo-dependent phosphatases"/>
    <property type="match status" value="1"/>
</dbReference>
<dbReference type="PANTHER" id="PTHR34990:SF2">
    <property type="entry name" value="BLL8164 PROTEIN"/>
    <property type="match status" value="1"/>
</dbReference>
<dbReference type="EMBL" id="FP476056">
    <property type="protein sequence ID" value="CAZ98540.1"/>
    <property type="molecule type" value="Genomic_DNA"/>
</dbReference>
<name>G0L3P1_ZOBGA</name>
<feature type="domain" description="Calcineurin-like phosphoesterase" evidence="6">
    <location>
        <begin position="8"/>
        <end position="205"/>
    </location>
</feature>
<evidence type="ECO:0000256" key="1">
    <source>
        <dbReference type="ARBA" id="ARBA00022475"/>
    </source>
</evidence>
<keyword evidence="8" id="KW-1185">Reference proteome</keyword>
<evidence type="ECO:0000256" key="4">
    <source>
        <dbReference type="ARBA" id="ARBA00023136"/>
    </source>
</evidence>
<protein>
    <submittedName>
        <fullName evidence="7">Metallophosphoesterase</fullName>
        <ecNumber evidence="7">3.6.1.-</ecNumber>
    </submittedName>
</protein>
<gene>
    <name evidence="7" type="ordered locus">zobellia_4405</name>
</gene>
<dbReference type="OrthoDB" id="9802481at2"/>
<dbReference type="RefSeq" id="WP_013995728.1">
    <property type="nucleotide sequence ID" value="NC_015844.1"/>
</dbReference>
<evidence type="ECO:0000313" key="7">
    <source>
        <dbReference type="EMBL" id="CAZ98540.1"/>
    </source>
</evidence>
<dbReference type="InterPro" id="IPR043461">
    <property type="entry name" value="LpxH-like"/>
</dbReference>
<reference evidence="7 8" key="2">
    <citation type="journal article" date="2012" name="Environ. Microbiol.">
        <title>Characterization of the first alginolytic operons in a marine bacterium: from their emergence in marine Flavobacteriia to their independent transfers to marine Proteobacteria and human gut Bacteroides.</title>
        <authorList>
            <person name="Thomas F."/>
            <person name="Barbeyron T."/>
            <person name="Tonon T."/>
            <person name="Genicot S."/>
            <person name="Czjzek M."/>
            <person name="Michel G."/>
        </authorList>
    </citation>
    <scope>NUCLEOTIDE SEQUENCE [LARGE SCALE GENOMIC DNA]</scope>
    <source>
        <strain evidence="8">DSM 12802 / CCUG 47099 / CIP 106680 / NCIMB 13871 / Dsij</strain>
    </source>
</reference>
<keyword evidence="1" id="KW-1003">Cell membrane</keyword>
<dbReference type="InterPro" id="IPR004843">
    <property type="entry name" value="Calcineurin-like_PHP"/>
</dbReference>
<dbReference type="GO" id="GO:0016020">
    <property type="term" value="C:membrane"/>
    <property type="evidence" value="ECO:0007669"/>
    <property type="project" value="GOC"/>
</dbReference>
<evidence type="ECO:0000256" key="2">
    <source>
        <dbReference type="ARBA" id="ARBA00022519"/>
    </source>
</evidence>
<reference evidence="8" key="1">
    <citation type="submission" date="2009-07" db="EMBL/GenBank/DDBJ databases">
        <title>Complete genome sequence of Zobellia galactanivorans Dsij.</title>
        <authorList>
            <consortium name="Genoscope - CEA"/>
        </authorList>
    </citation>
    <scope>NUCLEOTIDE SEQUENCE [LARGE SCALE GENOMIC DNA]</scope>
    <source>
        <strain evidence="8">DSM 12802 / CCUG 47099 / CIP 106680 / NCIMB 13871 / Dsij</strain>
    </source>
</reference>
<dbReference type="HOGENOM" id="CLU_061126_2_0_10"/>
<keyword evidence="5" id="KW-0464">Manganese</keyword>
<dbReference type="GO" id="GO:0046872">
    <property type="term" value="F:metal ion binding"/>
    <property type="evidence" value="ECO:0007669"/>
    <property type="project" value="UniProtKB-KW"/>
</dbReference>
<keyword evidence="7" id="KW-0378">Hydrolase</keyword>
<keyword evidence="2" id="KW-0997">Cell inner membrane</keyword>